<sequence length="93" mass="9772">MASVNRHSLRLLNDPFLLLAVRHRMKGISKDDIWAVNTTGDKAKAPNIAAATACSGGSTGSSQTEVSPSLPRPGSYGDLETGPQELPDEILLG</sequence>
<dbReference type="MGI" id="MGI:3704490">
    <property type="gene designation" value="Frmd8os"/>
</dbReference>
<dbReference type="EMBL" id="GU266552">
    <property type="protein sequence ID" value="ADB54824.1"/>
    <property type="molecule type" value="mRNA"/>
</dbReference>
<proteinExistence type="evidence at transcript level"/>
<evidence type="ECO:0000313" key="3">
    <source>
        <dbReference type="MGI" id="MGI:3704490"/>
    </source>
</evidence>
<protein>
    <submittedName>
        <fullName evidence="2">MGT-16</fullName>
    </submittedName>
</protein>
<feature type="compositionally biased region" description="Low complexity" evidence="1">
    <location>
        <begin position="52"/>
        <end position="64"/>
    </location>
</feature>
<reference evidence="2" key="1">
    <citation type="submission" date="2009-12" db="EMBL/GenBank/DDBJ databases">
        <title>Identification of a novel gene in murine embryonic mesenchymal cell line C3H/10T1/2 by gene trap screening.</title>
        <authorList>
            <person name="Wang M.K."/>
            <person name="Su Y.P."/>
            <person name="Zou Z.M."/>
        </authorList>
    </citation>
    <scope>NUCLEOTIDE SEQUENCE</scope>
</reference>
<accession>D2XZ15</accession>
<evidence type="ECO:0000313" key="2">
    <source>
        <dbReference type="EMBL" id="ADB54824.1"/>
    </source>
</evidence>
<gene>
    <name evidence="3" type="primary">Frmd8os</name>
    <name evidence="3" type="synonym">Gm9783</name>
</gene>
<organism evidence="2">
    <name type="scientific">Mus musculus</name>
    <name type="common">Mouse</name>
    <dbReference type="NCBI Taxonomy" id="10090"/>
    <lineage>
        <taxon>Eukaryota</taxon>
        <taxon>Metazoa</taxon>
        <taxon>Chordata</taxon>
        <taxon>Craniata</taxon>
        <taxon>Vertebrata</taxon>
        <taxon>Euteleostomi</taxon>
        <taxon>Mammalia</taxon>
        <taxon>Eutheria</taxon>
        <taxon>Euarchontoglires</taxon>
        <taxon>Glires</taxon>
        <taxon>Rodentia</taxon>
        <taxon>Myomorpha</taxon>
        <taxon>Muroidea</taxon>
        <taxon>Muridae</taxon>
        <taxon>Murinae</taxon>
        <taxon>Mus</taxon>
        <taxon>Mus</taxon>
    </lineage>
</organism>
<feature type="region of interest" description="Disordered" evidence="1">
    <location>
        <begin position="52"/>
        <end position="93"/>
    </location>
</feature>
<dbReference type="AGR" id="MGI:3704490"/>
<dbReference type="AlphaFoldDB" id="D2XZ15"/>
<evidence type="ECO:0000256" key="1">
    <source>
        <dbReference type="SAM" id="MobiDB-lite"/>
    </source>
</evidence>
<name>D2XZ15_MOUSE</name>